<dbReference type="GO" id="GO:0000981">
    <property type="term" value="F:DNA-binding transcription factor activity, RNA polymerase II-specific"/>
    <property type="evidence" value="ECO:0007669"/>
    <property type="project" value="TreeGrafter"/>
</dbReference>
<feature type="domain" description="HTH myb-type" evidence="9">
    <location>
        <begin position="61"/>
        <end position="111"/>
    </location>
</feature>
<dbReference type="PANTHER" id="PTHR45614:SF82">
    <property type="entry name" value="OS01G0977300 PROTEIN"/>
    <property type="match status" value="1"/>
</dbReference>
<dbReference type="PANTHER" id="PTHR45614">
    <property type="entry name" value="MYB PROTEIN-RELATED"/>
    <property type="match status" value="1"/>
</dbReference>
<dbReference type="InterPro" id="IPR001005">
    <property type="entry name" value="SANT/Myb"/>
</dbReference>
<dbReference type="AlphaFoldDB" id="A0A2Z7BS40"/>
<feature type="region of interest" description="Disordered" evidence="7">
    <location>
        <begin position="124"/>
        <end position="151"/>
    </location>
</feature>
<evidence type="ECO:0000256" key="1">
    <source>
        <dbReference type="ARBA" id="ARBA00004123"/>
    </source>
</evidence>
<evidence type="ECO:0000256" key="5">
    <source>
        <dbReference type="ARBA" id="ARBA00023163"/>
    </source>
</evidence>
<proteinExistence type="predicted"/>
<organism evidence="10 11">
    <name type="scientific">Dorcoceras hygrometricum</name>
    <dbReference type="NCBI Taxonomy" id="472368"/>
    <lineage>
        <taxon>Eukaryota</taxon>
        <taxon>Viridiplantae</taxon>
        <taxon>Streptophyta</taxon>
        <taxon>Embryophyta</taxon>
        <taxon>Tracheophyta</taxon>
        <taxon>Spermatophyta</taxon>
        <taxon>Magnoliopsida</taxon>
        <taxon>eudicotyledons</taxon>
        <taxon>Gunneridae</taxon>
        <taxon>Pentapetalae</taxon>
        <taxon>asterids</taxon>
        <taxon>lamiids</taxon>
        <taxon>Lamiales</taxon>
        <taxon>Gesneriaceae</taxon>
        <taxon>Didymocarpoideae</taxon>
        <taxon>Trichosporeae</taxon>
        <taxon>Loxocarpinae</taxon>
        <taxon>Dorcoceras</taxon>
    </lineage>
</organism>
<feature type="domain" description="Myb-like" evidence="8">
    <location>
        <begin position="57"/>
        <end position="107"/>
    </location>
</feature>
<keyword evidence="6" id="KW-0539">Nucleus</keyword>
<comment type="subcellular location">
    <subcellularLocation>
        <location evidence="1">Nucleus</location>
    </subcellularLocation>
</comment>
<protein>
    <submittedName>
        <fullName evidence="10">Myb-related protein B</fullName>
    </submittedName>
</protein>
<sequence>MESAVVGKTKGSWNKEEDDLLRKLVKEHGPRNWSLISNGISGRSGKSCRLRWCNQLSPVVQHRPFTTEEDDVILQAHAVHGNRWATISRLLPGRTDNAIKNHWNSTLRKKGGGWLAGEAAAKQRRSWEENGRGSSELGLKRQCSRVSPERSSCSGDVALEVEKMGLNGPDGLQASLDLSLSPPGDGVMELPCSEMNVIKKEEIEIVDKEQEKKSTVEIEDTCLETVMRRIIAQEVRNYFETMQAEDGLRFGPQCQSPDYI</sequence>
<keyword evidence="11" id="KW-1185">Reference proteome</keyword>
<dbReference type="Proteomes" id="UP000250235">
    <property type="component" value="Unassembled WGS sequence"/>
</dbReference>
<dbReference type="Gene3D" id="1.10.10.60">
    <property type="entry name" value="Homeodomain-like"/>
    <property type="match status" value="2"/>
</dbReference>
<evidence type="ECO:0000256" key="4">
    <source>
        <dbReference type="ARBA" id="ARBA00023125"/>
    </source>
</evidence>
<dbReference type="InterPro" id="IPR009057">
    <property type="entry name" value="Homeodomain-like_sf"/>
</dbReference>
<evidence type="ECO:0000256" key="2">
    <source>
        <dbReference type="ARBA" id="ARBA00022737"/>
    </source>
</evidence>
<dbReference type="FunFam" id="1.10.10.60:FF:000060">
    <property type="entry name" value="MYB transcription factor"/>
    <property type="match status" value="1"/>
</dbReference>
<evidence type="ECO:0000259" key="8">
    <source>
        <dbReference type="PROSITE" id="PS50090"/>
    </source>
</evidence>
<dbReference type="CDD" id="cd00167">
    <property type="entry name" value="SANT"/>
    <property type="match status" value="2"/>
</dbReference>
<accession>A0A2Z7BS40</accession>
<dbReference type="Pfam" id="PF00249">
    <property type="entry name" value="Myb_DNA-binding"/>
    <property type="match status" value="2"/>
</dbReference>
<dbReference type="PROSITE" id="PS50090">
    <property type="entry name" value="MYB_LIKE"/>
    <property type="match status" value="2"/>
</dbReference>
<keyword evidence="2" id="KW-0677">Repeat</keyword>
<reference evidence="10 11" key="1">
    <citation type="journal article" date="2015" name="Proc. Natl. Acad. Sci. U.S.A.">
        <title>The resurrection genome of Boea hygrometrica: A blueprint for survival of dehydration.</title>
        <authorList>
            <person name="Xiao L."/>
            <person name="Yang G."/>
            <person name="Zhang L."/>
            <person name="Yang X."/>
            <person name="Zhao S."/>
            <person name="Ji Z."/>
            <person name="Zhou Q."/>
            <person name="Hu M."/>
            <person name="Wang Y."/>
            <person name="Chen M."/>
            <person name="Xu Y."/>
            <person name="Jin H."/>
            <person name="Xiao X."/>
            <person name="Hu G."/>
            <person name="Bao F."/>
            <person name="Hu Y."/>
            <person name="Wan P."/>
            <person name="Li L."/>
            <person name="Deng X."/>
            <person name="Kuang T."/>
            <person name="Xiang C."/>
            <person name="Zhu J.K."/>
            <person name="Oliver M.J."/>
            <person name="He Y."/>
        </authorList>
    </citation>
    <scope>NUCLEOTIDE SEQUENCE [LARGE SCALE GENOMIC DNA]</scope>
    <source>
        <strain evidence="11">cv. XS01</strain>
    </source>
</reference>
<evidence type="ECO:0000256" key="6">
    <source>
        <dbReference type="ARBA" id="ARBA00023242"/>
    </source>
</evidence>
<dbReference type="GO" id="GO:0000978">
    <property type="term" value="F:RNA polymerase II cis-regulatory region sequence-specific DNA binding"/>
    <property type="evidence" value="ECO:0007669"/>
    <property type="project" value="TreeGrafter"/>
</dbReference>
<dbReference type="PROSITE" id="PS51294">
    <property type="entry name" value="HTH_MYB"/>
    <property type="match status" value="2"/>
</dbReference>
<keyword evidence="3" id="KW-0805">Transcription regulation</keyword>
<keyword evidence="4" id="KW-0238">DNA-binding</keyword>
<dbReference type="SMART" id="SM00717">
    <property type="entry name" value="SANT"/>
    <property type="match status" value="2"/>
</dbReference>
<feature type="domain" description="Myb-like" evidence="8">
    <location>
        <begin position="10"/>
        <end position="56"/>
    </location>
</feature>
<feature type="domain" description="HTH myb-type" evidence="9">
    <location>
        <begin position="8"/>
        <end position="60"/>
    </location>
</feature>
<evidence type="ECO:0000313" key="11">
    <source>
        <dbReference type="Proteomes" id="UP000250235"/>
    </source>
</evidence>
<dbReference type="InterPro" id="IPR017930">
    <property type="entry name" value="Myb_dom"/>
</dbReference>
<dbReference type="SUPFAM" id="SSF46689">
    <property type="entry name" value="Homeodomain-like"/>
    <property type="match status" value="1"/>
</dbReference>
<name>A0A2Z7BS40_9LAMI</name>
<evidence type="ECO:0000256" key="3">
    <source>
        <dbReference type="ARBA" id="ARBA00023015"/>
    </source>
</evidence>
<keyword evidence="5" id="KW-0804">Transcription</keyword>
<evidence type="ECO:0000256" key="7">
    <source>
        <dbReference type="SAM" id="MobiDB-lite"/>
    </source>
</evidence>
<dbReference type="EMBL" id="KV005015">
    <property type="protein sequence ID" value="KZV34945.1"/>
    <property type="molecule type" value="Genomic_DNA"/>
</dbReference>
<evidence type="ECO:0000313" key="10">
    <source>
        <dbReference type="EMBL" id="KZV34945.1"/>
    </source>
</evidence>
<dbReference type="OrthoDB" id="2143914at2759"/>
<gene>
    <name evidence="10" type="ORF">F511_04919</name>
</gene>
<dbReference type="GO" id="GO:0005634">
    <property type="term" value="C:nucleus"/>
    <property type="evidence" value="ECO:0007669"/>
    <property type="project" value="UniProtKB-SubCell"/>
</dbReference>
<dbReference type="InterPro" id="IPR050560">
    <property type="entry name" value="MYB_TF"/>
</dbReference>
<evidence type="ECO:0000259" key="9">
    <source>
        <dbReference type="PROSITE" id="PS51294"/>
    </source>
</evidence>